<dbReference type="Proteomes" id="UP000316733">
    <property type="component" value="Segment"/>
</dbReference>
<organism evidence="1 2">
    <name type="scientific">Pseudomonas phage vB_PaeM_PA5oct</name>
    <dbReference type="NCBI Taxonomy" id="2163605"/>
    <lineage>
        <taxon>Viruses</taxon>
        <taxon>Duplodnaviria</taxon>
        <taxon>Heunggongvirae</taxon>
        <taxon>Uroviricota</taxon>
        <taxon>Caudoviricetes</taxon>
        <taxon>Arenbergviridae</taxon>
        <taxon>Wroclawvirus</taxon>
        <taxon>Wroclawvirus PA5oct</taxon>
    </lineage>
</organism>
<accession>A0A4Y1LUM9</accession>
<sequence>MTFHTLYKYDNFVELLYDNGILSCNCKLLDNRPMHSQTIKLYKGVDNQVKFRVYNPDRRLVNIHGLSVFASLINTENKERVLVKQCDIYEQSPGIFILSILEGDLINVPNGYYTLSIIGQEEFIPGISNIDGLPVISTPFYTNTSSDIQLYAEVRDSLEKAPIDTIVATEWRKVINTDYTFNYYNAGPFPSNRVKNYRSGVHTIAIYAENFTGKFEVYGTLDQIPSLEDEFSSWFPINLRSMFDYIQFNNFTGIMPYTFQANVLWLKFRWYPDSTIPNNGEISKVMLRS</sequence>
<name>A0A4Y1LUM9_9CAUD</name>
<evidence type="ECO:0000313" key="2">
    <source>
        <dbReference type="Proteomes" id="UP000316733"/>
    </source>
</evidence>
<gene>
    <name evidence="1" type="ORF">EST35_0222</name>
</gene>
<evidence type="ECO:0000313" key="1">
    <source>
        <dbReference type="EMBL" id="QCG76103.1"/>
    </source>
</evidence>
<proteinExistence type="predicted"/>
<keyword evidence="2" id="KW-1185">Reference proteome</keyword>
<reference evidence="2" key="1">
    <citation type="journal article" date="2020" name="bioRxiv">
        <title>Integrative omics analysis of Pseudomonas aeruginosa virus PA5oct highlights the molecular complexity of jumbo phages.</title>
        <authorList>
            <person name="Lood C."/>
            <person name="Danis-Wlodarczyk K."/>
            <person name="Blasdel B.G."/>
            <person name="Jang H.B."/>
            <person name="Vandenheuvel D."/>
            <person name="Briers Y."/>
            <person name="Noben J.-P."/>
            <person name="van Noort V."/>
            <person name="Drulis-Kawa Z."/>
            <person name="Lavigne R."/>
        </authorList>
    </citation>
    <scope>NUCLEOTIDE SEQUENCE [LARGE SCALE GENOMIC DNA]</scope>
</reference>
<protein>
    <submittedName>
        <fullName evidence="1">Structural protein</fullName>
    </submittedName>
</protein>
<dbReference type="EMBL" id="MK797984">
    <property type="protein sequence ID" value="QCG76103.1"/>
    <property type="molecule type" value="Genomic_DNA"/>
</dbReference>